<keyword evidence="4" id="KW-0347">Helicase</keyword>
<gene>
    <name evidence="4" type="ORF">DYP60_09710</name>
</gene>
<keyword evidence="1" id="KW-0547">Nucleotide-binding</keyword>
<dbReference type="NCBIfam" id="TIGR01448">
    <property type="entry name" value="recD_rel"/>
    <property type="match status" value="1"/>
</dbReference>
<dbReference type="GO" id="GO:0003677">
    <property type="term" value="F:DNA binding"/>
    <property type="evidence" value="ECO:0007669"/>
    <property type="project" value="InterPro"/>
</dbReference>
<dbReference type="CDD" id="cd18809">
    <property type="entry name" value="SF1_C_RecD"/>
    <property type="match status" value="1"/>
</dbReference>
<dbReference type="EMBL" id="QUWK01000009">
    <property type="protein sequence ID" value="RFU94464.1"/>
    <property type="molecule type" value="Genomic_DNA"/>
</dbReference>
<evidence type="ECO:0000259" key="3">
    <source>
        <dbReference type="SMART" id="SM00382"/>
    </source>
</evidence>
<dbReference type="InterPro" id="IPR003593">
    <property type="entry name" value="AAA+_ATPase"/>
</dbReference>
<reference evidence="4 5" key="2">
    <citation type="submission" date="2018-09" db="EMBL/GenBank/DDBJ databases">
        <title>Genome of Sphaerochaeta halotolerans strain 4-11.</title>
        <authorList>
            <person name="Nazina T.N."/>
            <person name="Sokolova D.S."/>
        </authorList>
    </citation>
    <scope>NUCLEOTIDE SEQUENCE [LARGE SCALE GENOMIC DNA]</scope>
    <source>
        <strain evidence="4 5">4-11</strain>
    </source>
</reference>
<dbReference type="HAMAP" id="MF_01488">
    <property type="entry name" value="RecD2"/>
    <property type="match status" value="1"/>
</dbReference>
<dbReference type="InterPro" id="IPR055446">
    <property type="entry name" value="RecD2_N_OB"/>
</dbReference>
<dbReference type="SUPFAM" id="SSF47781">
    <property type="entry name" value="RuvA domain 2-like"/>
    <property type="match status" value="1"/>
</dbReference>
<comment type="caution">
    <text evidence="4">The sequence shown here is derived from an EMBL/GenBank/DDBJ whole genome shotgun (WGS) entry which is preliminary data.</text>
</comment>
<dbReference type="InterPro" id="IPR027417">
    <property type="entry name" value="P-loop_NTPase"/>
</dbReference>
<dbReference type="InterPro" id="IPR027785">
    <property type="entry name" value="UvrD-like_helicase_C"/>
</dbReference>
<keyword evidence="4" id="KW-0378">Hydrolase</keyword>
<dbReference type="InterPro" id="IPR041451">
    <property type="entry name" value="RecD2_SH13"/>
</dbReference>
<dbReference type="GO" id="GO:0043139">
    <property type="term" value="F:5'-3' DNA helicase activity"/>
    <property type="evidence" value="ECO:0007669"/>
    <property type="project" value="InterPro"/>
</dbReference>
<dbReference type="Pfam" id="PF13245">
    <property type="entry name" value="AAA_19"/>
    <property type="match status" value="1"/>
</dbReference>
<keyword evidence="5" id="KW-1185">Reference proteome</keyword>
<dbReference type="Pfam" id="PF14520">
    <property type="entry name" value="HHH_5"/>
    <property type="match status" value="1"/>
</dbReference>
<dbReference type="GO" id="GO:0009338">
    <property type="term" value="C:exodeoxyribonuclease V complex"/>
    <property type="evidence" value="ECO:0007669"/>
    <property type="project" value="TreeGrafter"/>
</dbReference>
<reference evidence="5" key="1">
    <citation type="submission" date="2018-08" db="EMBL/GenBank/DDBJ databases">
        <authorList>
            <person name="Grouzdev D.S."/>
            <person name="Krutkina M.S."/>
        </authorList>
    </citation>
    <scope>NUCLEOTIDE SEQUENCE [LARGE SCALE GENOMIC DNA]</scope>
    <source>
        <strain evidence="5">4-11</strain>
    </source>
</reference>
<keyword evidence="2" id="KW-0067">ATP-binding</keyword>
<dbReference type="Pfam" id="PF14490">
    <property type="entry name" value="HHH_RecD2"/>
    <property type="match status" value="1"/>
</dbReference>
<evidence type="ECO:0000313" key="4">
    <source>
        <dbReference type="EMBL" id="RFU94464.1"/>
    </source>
</evidence>
<organism evidence="4 5">
    <name type="scientific">Sphaerochaeta halotolerans</name>
    <dbReference type="NCBI Taxonomy" id="2293840"/>
    <lineage>
        <taxon>Bacteria</taxon>
        <taxon>Pseudomonadati</taxon>
        <taxon>Spirochaetota</taxon>
        <taxon>Spirochaetia</taxon>
        <taxon>Spirochaetales</taxon>
        <taxon>Sphaerochaetaceae</taxon>
        <taxon>Sphaerochaeta</taxon>
    </lineage>
</organism>
<name>A0A372MFF4_9SPIR</name>
<dbReference type="AlphaFoldDB" id="A0A372MFF4"/>
<accession>A0A372MFF4</accession>
<dbReference type="SMART" id="SM00382">
    <property type="entry name" value="AAA"/>
    <property type="match status" value="1"/>
</dbReference>
<dbReference type="Gene3D" id="3.40.50.300">
    <property type="entry name" value="P-loop containing nucleotide triphosphate hydrolases"/>
    <property type="match status" value="2"/>
</dbReference>
<dbReference type="Pfam" id="PF18335">
    <property type="entry name" value="SH3_13"/>
    <property type="match status" value="1"/>
</dbReference>
<protein>
    <submittedName>
        <fullName evidence="4">ATP-dependent RecD-like DNA helicase</fullName>
    </submittedName>
</protein>
<dbReference type="Proteomes" id="UP000264002">
    <property type="component" value="Unassembled WGS sequence"/>
</dbReference>
<dbReference type="Gene3D" id="1.10.150.20">
    <property type="entry name" value="5' to 3' exonuclease, C-terminal subdomain"/>
    <property type="match status" value="1"/>
</dbReference>
<dbReference type="GO" id="GO:0017116">
    <property type="term" value="F:single-stranded DNA helicase activity"/>
    <property type="evidence" value="ECO:0007669"/>
    <property type="project" value="TreeGrafter"/>
</dbReference>
<feature type="domain" description="AAA+ ATPase" evidence="3">
    <location>
        <begin position="331"/>
        <end position="452"/>
    </location>
</feature>
<proteinExistence type="inferred from homology"/>
<evidence type="ECO:0000256" key="2">
    <source>
        <dbReference type="ARBA" id="ARBA00022840"/>
    </source>
</evidence>
<dbReference type="RefSeq" id="WP_117330802.1">
    <property type="nucleotide sequence ID" value="NZ_QUWK01000009.1"/>
</dbReference>
<dbReference type="InterPro" id="IPR010994">
    <property type="entry name" value="RuvA_2-like"/>
</dbReference>
<dbReference type="Pfam" id="PF13538">
    <property type="entry name" value="UvrD_C_2"/>
    <property type="match status" value="1"/>
</dbReference>
<dbReference type="PANTHER" id="PTHR43788">
    <property type="entry name" value="DNA2/NAM7 HELICASE FAMILY MEMBER"/>
    <property type="match status" value="1"/>
</dbReference>
<dbReference type="Gene3D" id="2.30.30.940">
    <property type="match status" value="1"/>
</dbReference>
<dbReference type="InterPro" id="IPR006345">
    <property type="entry name" value="RecD2"/>
</dbReference>
<dbReference type="Pfam" id="PF23139">
    <property type="entry name" value="OB_YrrC"/>
    <property type="match status" value="1"/>
</dbReference>
<sequence length="720" mass="80226">MDMLRCVVERIIFQNEENGYTVVKCKAKGYHELVTVVGLMPSVAVGSVLSLQGFWKNDGKYGPQFTVHSFEETLPITTNGIEKYLGSGLIKGIGPIFAKKIVNTFGIETLEIIESDADRLFEIHGLGKTRVECVKKSWQEQKEIKNIMLFLQSYGVSTNHATKIFKTYGTDSIHVVKENPYRLADNIWGIGFKTADTIAEKLGVAKDAAIRLRSGLLYSLNKLSEDGHCYAVSDQLFKAAERMLEMTAEKLRPVLENMAQTGDVIVEDEAIYLPPFYFSEIGVAKKVRNLIETTRRKRIDTAGVIERLNTPKHGGITYDEVQLEAIRTAVMHKFMVLTGGPGTGKTTTTLGIIQAFQASGLQVLCAAPTGRAAKKMSEATGMEAKTIHRLLEFKPPQGYQRNAENPLEGDVLILDECSMIDIILMHNLLKAVPDDMTVIMVGDTDQLPSVGAGNVLNDIIASEVVPVVRLQRIFRQAQGSRIIMNAHRINQGKNIDITNGKASDFFFIESATPEEALEKIINLVATRLPGYYHADPIRDIQVLTPMQRGLVGAVNLNKMLQERLNPAVAALAKPSINRAGIEYRLHDKVMQIKNNYDKEVFNGDIGTITDVNVEDQELTISFDSREVTFERSDLDEVVLAYATTIHKSQGSEYPIVVMPFMMTHFVMLQRNLLYTAVTRAKKVLVLVGEQKAIGYAIRNQKPNERKTRLSLRLNATKQMS</sequence>
<evidence type="ECO:0000256" key="1">
    <source>
        <dbReference type="ARBA" id="ARBA00022741"/>
    </source>
</evidence>
<dbReference type="GO" id="GO:0005524">
    <property type="term" value="F:ATP binding"/>
    <property type="evidence" value="ECO:0007669"/>
    <property type="project" value="UniProtKB-KW"/>
</dbReference>
<dbReference type="SUPFAM" id="SSF52540">
    <property type="entry name" value="P-loop containing nucleoside triphosphate hydrolases"/>
    <property type="match status" value="1"/>
</dbReference>
<dbReference type="CDD" id="cd17933">
    <property type="entry name" value="DEXSc_RecD-like"/>
    <property type="match status" value="1"/>
</dbReference>
<dbReference type="InterPro" id="IPR050534">
    <property type="entry name" value="Coronavir_polyprotein_1ab"/>
</dbReference>
<dbReference type="InterPro" id="IPR029493">
    <property type="entry name" value="RecD2-like_HHH"/>
</dbReference>
<dbReference type="GO" id="GO:0006310">
    <property type="term" value="P:DNA recombination"/>
    <property type="evidence" value="ECO:0007669"/>
    <property type="project" value="InterPro"/>
</dbReference>
<dbReference type="Gene3D" id="1.10.10.2220">
    <property type="match status" value="1"/>
</dbReference>
<evidence type="ECO:0000313" key="5">
    <source>
        <dbReference type="Proteomes" id="UP000264002"/>
    </source>
</evidence>
<dbReference type="PANTHER" id="PTHR43788:SF6">
    <property type="entry name" value="DNA HELICASE B"/>
    <property type="match status" value="1"/>
</dbReference>